<dbReference type="AlphaFoldDB" id="A0A8J2JB96"/>
<dbReference type="OrthoDB" id="2431000at2759"/>
<reference evidence="2" key="1">
    <citation type="submission" date="2021-06" db="EMBL/GenBank/DDBJ databases">
        <authorList>
            <person name="Hodson N. C."/>
            <person name="Mongue J. A."/>
            <person name="Jaron S. K."/>
        </authorList>
    </citation>
    <scope>NUCLEOTIDE SEQUENCE</scope>
</reference>
<evidence type="ECO:0000313" key="3">
    <source>
        <dbReference type="Proteomes" id="UP000708208"/>
    </source>
</evidence>
<feature type="non-terminal residue" evidence="2">
    <location>
        <position position="62"/>
    </location>
</feature>
<proteinExistence type="predicted"/>
<feature type="non-terminal residue" evidence="2">
    <location>
        <position position="1"/>
    </location>
</feature>
<dbReference type="EMBL" id="CAJVCH010002553">
    <property type="protein sequence ID" value="CAG7644827.1"/>
    <property type="molecule type" value="Genomic_DNA"/>
</dbReference>
<dbReference type="Pfam" id="PF07714">
    <property type="entry name" value="PK_Tyr_Ser-Thr"/>
    <property type="match status" value="1"/>
</dbReference>
<feature type="domain" description="Serine-threonine/tyrosine-protein kinase catalytic" evidence="1">
    <location>
        <begin position="4"/>
        <end position="29"/>
    </location>
</feature>
<protein>
    <recommendedName>
        <fullName evidence="1">Serine-threonine/tyrosine-protein kinase catalytic domain-containing protein</fullName>
    </recommendedName>
</protein>
<evidence type="ECO:0000313" key="2">
    <source>
        <dbReference type="EMBL" id="CAG7644827.1"/>
    </source>
</evidence>
<dbReference type="InterPro" id="IPR001245">
    <property type="entry name" value="Ser-Thr/Tyr_kinase_cat_dom"/>
</dbReference>
<keyword evidence="3" id="KW-1185">Reference proteome</keyword>
<organism evidence="2 3">
    <name type="scientific">Allacma fusca</name>
    <dbReference type="NCBI Taxonomy" id="39272"/>
    <lineage>
        <taxon>Eukaryota</taxon>
        <taxon>Metazoa</taxon>
        <taxon>Ecdysozoa</taxon>
        <taxon>Arthropoda</taxon>
        <taxon>Hexapoda</taxon>
        <taxon>Collembola</taxon>
        <taxon>Symphypleona</taxon>
        <taxon>Sminthuridae</taxon>
        <taxon>Allacma</taxon>
    </lineage>
</organism>
<dbReference type="Proteomes" id="UP000708208">
    <property type="component" value="Unassembled WGS sequence"/>
</dbReference>
<name>A0A8J2JB96_9HEXA</name>
<dbReference type="GO" id="GO:0004672">
    <property type="term" value="F:protein kinase activity"/>
    <property type="evidence" value="ECO:0007669"/>
    <property type="project" value="InterPro"/>
</dbReference>
<comment type="caution">
    <text evidence="2">The sequence shown here is derived from an EMBL/GenBank/DDBJ whole genome shotgun (WGS) entry which is preliminary data.</text>
</comment>
<gene>
    <name evidence="2" type="ORF">AFUS01_LOCUS530</name>
</gene>
<evidence type="ECO:0000259" key="1">
    <source>
        <dbReference type="Pfam" id="PF07714"/>
    </source>
</evidence>
<sequence>HAGTAIYEIMQACWESEPTHRPTFTELIQIFQDKDLLPKDYLANIPTSAYELPAESYVYDYI</sequence>
<accession>A0A8J2JB96</accession>